<comment type="caution">
    <text evidence="7">The sequence shown here is derived from an EMBL/GenBank/DDBJ whole genome shotgun (WGS) entry which is preliminary data.</text>
</comment>
<accession>A0A9P5STS0</accession>
<evidence type="ECO:0000256" key="4">
    <source>
        <dbReference type="PROSITE-ProRule" id="PRU00401"/>
    </source>
</evidence>
<keyword evidence="8" id="KW-1185">Reference proteome</keyword>
<feature type="repeat" description="RPEL" evidence="4">
    <location>
        <begin position="78"/>
        <end position="103"/>
    </location>
</feature>
<dbReference type="GO" id="GO:0003713">
    <property type="term" value="F:transcription coactivator activity"/>
    <property type="evidence" value="ECO:0007669"/>
    <property type="project" value="TreeGrafter"/>
</dbReference>
<dbReference type="Gene3D" id="6.10.140.2040">
    <property type="match status" value="1"/>
</dbReference>
<comment type="subcellular location">
    <subcellularLocation>
        <location evidence="1">Nucleus</location>
    </subcellularLocation>
</comment>
<evidence type="ECO:0000313" key="7">
    <source>
        <dbReference type="EMBL" id="KAF9335273.1"/>
    </source>
</evidence>
<dbReference type="InterPro" id="IPR004018">
    <property type="entry name" value="RPEL_repeat"/>
</dbReference>
<dbReference type="EMBL" id="JAAAUY010000108">
    <property type="protein sequence ID" value="KAF9335273.1"/>
    <property type="molecule type" value="Genomic_DNA"/>
</dbReference>
<dbReference type="Gene3D" id="6.10.150.10">
    <property type="match status" value="1"/>
</dbReference>
<evidence type="ECO:0000256" key="5">
    <source>
        <dbReference type="SAM" id="MobiDB-lite"/>
    </source>
</evidence>
<feature type="chain" id="PRO_5040307022" description="RPEL repeat protein" evidence="6">
    <location>
        <begin position="22"/>
        <end position="151"/>
    </location>
</feature>
<feature type="repeat" description="RPEL" evidence="4">
    <location>
        <begin position="34"/>
        <end position="59"/>
    </location>
</feature>
<dbReference type="SMART" id="SM00707">
    <property type="entry name" value="RPEL"/>
    <property type="match status" value="3"/>
</dbReference>
<keyword evidence="2" id="KW-0677">Repeat</keyword>
<feature type="region of interest" description="Disordered" evidence="5">
    <location>
        <begin position="126"/>
        <end position="151"/>
    </location>
</feature>
<dbReference type="InterPro" id="IPR043451">
    <property type="entry name" value="Myocardin-like"/>
</dbReference>
<reference evidence="7" key="1">
    <citation type="journal article" date="2020" name="Fungal Divers.">
        <title>Resolving the Mortierellaceae phylogeny through synthesis of multi-gene phylogenetics and phylogenomics.</title>
        <authorList>
            <person name="Vandepol N."/>
            <person name="Liber J."/>
            <person name="Desiro A."/>
            <person name="Na H."/>
            <person name="Kennedy M."/>
            <person name="Barry K."/>
            <person name="Grigoriev I.V."/>
            <person name="Miller A.N."/>
            <person name="O'Donnell K."/>
            <person name="Stajich J.E."/>
            <person name="Bonito G."/>
        </authorList>
    </citation>
    <scope>NUCLEOTIDE SEQUENCE</scope>
    <source>
        <strain evidence="7">NVP1</strain>
    </source>
</reference>
<proteinExistence type="predicted"/>
<name>A0A9P5STS0_9FUNG</name>
<sequence length="151" mass="17471">MVTFICLVLFAVPQNLRLKLGQQPVAEQMRKSNEDLDRFLKERPDAQELVQKNILKDPKIAPALQHQAEELKRAQLETSLAHKIEKRPPVSELIDHNILRDSHVAPALQRQEAELKRSQLEDMLNTKIHDRPKPDELVEKHILGNKVKSFK</sequence>
<dbReference type="GO" id="GO:0005634">
    <property type="term" value="C:nucleus"/>
    <property type="evidence" value="ECO:0007669"/>
    <property type="project" value="UniProtKB-SubCell"/>
</dbReference>
<dbReference type="Pfam" id="PF02755">
    <property type="entry name" value="RPEL"/>
    <property type="match status" value="2"/>
</dbReference>
<dbReference type="Proteomes" id="UP000696485">
    <property type="component" value="Unassembled WGS sequence"/>
</dbReference>
<feature type="signal peptide" evidence="6">
    <location>
        <begin position="1"/>
        <end position="21"/>
    </location>
</feature>
<evidence type="ECO:0000256" key="3">
    <source>
        <dbReference type="ARBA" id="ARBA00023242"/>
    </source>
</evidence>
<dbReference type="PANTHER" id="PTHR22793:SF12">
    <property type="entry name" value="MYOCARDIN-RELATED TRANSCRIPTION FACTOR, ISOFORM H"/>
    <property type="match status" value="1"/>
</dbReference>
<feature type="repeat" description="RPEL" evidence="4">
    <location>
        <begin position="122"/>
        <end position="147"/>
    </location>
</feature>
<evidence type="ECO:0000256" key="6">
    <source>
        <dbReference type="SAM" id="SignalP"/>
    </source>
</evidence>
<evidence type="ECO:0000256" key="2">
    <source>
        <dbReference type="ARBA" id="ARBA00022737"/>
    </source>
</evidence>
<feature type="compositionally biased region" description="Basic and acidic residues" evidence="5">
    <location>
        <begin position="127"/>
        <end position="142"/>
    </location>
</feature>
<dbReference type="PANTHER" id="PTHR22793">
    <property type="entry name" value="MYOCARDIN-RELATED TRANSCRIPTION FACTOR-RELATED"/>
    <property type="match status" value="1"/>
</dbReference>
<dbReference type="GO" id="GO:0045944">
    <property type="term" value="P:positive regulation of transcription by RNA polymerase II"/>
    <property type="evidence" value="ECO:0007669"/>
    <property type="project" value="TreeGrafter"/>
</dbReference>
<evidence type="ECO:0008006" key="9">
    <source>
        <dbReference type="Google" id="ProtNLM"/>
    </source>
</evidence>
<evidence type="ECO:0000256" key="1">
    <source>
        <dbReference type="ARBA" id="ARBA00004123"/>
    </source>
</evidence>
<gene>
    <name evidence="7" type="ORF">BG006_000491</name>
</gene>
<keyword evidence="3" id="KW-0539">Nucleus</keyword>
<organism evidence="7 8">
    <name type="scientific">Podila minutissima</name>
    <dbReference type="NCBI Taxonomy" id="64525"/>
    <lineage>
        <taxon>Eukaryota</taxon>
        <taxon>Fungi</taxon>
        <taxon>Fungi incertae sedis</taxon>
        <taxon>Mucoromycota</taxon>
        <taxon>Mortierellomycotina</taxon>
        <taxon>Mortierellomycetes</taxon>
        <taxon>Mortierellales</taxon>
        <taxon>Mortierellaceae</taxon>
        <taxon>Podila</taxon>
    </lineage>
</organism>
<keyword evidence="6" id="KW-0732">Signal</keyword>
<dbReference type="PROSITE" id="PS51073">
    <property type="entry name" value="RPEL"/>
    <property type="match status" value="3"/>
</dbReference>
<dbReference type="AlphaFoldDB" id="A0A9P5STS0"/>
<evidence type="ECO:0000313" key="8">
    <source>
        <dbReference type="Proteomes" id="UP000696485"/>
    </source>
</evidence>
<protein>
    <recommendedName>
        <fullName evidence="9">RPEL repeat protein</fullName>
    </recommendedName>
</protein>